<evidence type="ECO:0000313" key="2">
    <source>
        <dbReference type="EMBL" id="KEA56056.1"/>
    </source>
</evidence>
<gene>
    <name evidence="2" type="ORF">DT99_28580</name>
</gene>
<name>A0A071MHQ2_9BURK</name>
<reference evidence="2" key="1">
    <citation type="submission" date="2014-04" db="EMBL/GenBank/DDBJ databases">
        <title>In planta biocontrol of soil-borne Fusarium wilt of banana through a plant endophytic bacterium, Burkholderia cenocepacia 869T2.</title>
        <authorList>
            <person name="Ho Y.-N."/>
            <person name="Chiang H.-M."/>
            <person name="Chao C.-P."/>
            <person name="Su C.-C."/>
            <person name="Hsu H.-F."/>
            <person name="Guo C.-T."/>
            <person name="Hsieh J.-L."/>
            <person name="Huang C.-C."/>
        </authorList>
    </citation>
    <scope>NUCLEOTIDE SEQUENCE [LARGE SCALE GENOMIC DNA]</scope>
    <source>
        <strain evidence="2">869T2</strain>
    </source>
</reference>
<feature type="domain" description="DUF5594" evidence="1">
    <location>
        <begin position="1"/>
        <end position="125"/>
    </location>
</feature>
<evidence type="ECO:0000259" key="1">
    <source>
        <dbReference type="Pfam" id="PF18057"/>
    </source>
</evidence>
<dbReference type="EMBL" id="JJOA01000033">
    <property type="protein sequence ID" value="KEA56056.1"/>
    <property type="molecule type" value="Genomic_DNA"/>
</dbReference>
<organism evidence="2">
    <name type="scientific">Burkholderia cenocepacia</name>
    <dbReference type="NCBI Taxonomy" id="95486"/>
    <lineage>
        <taxon>Bacteria</taxon>
        <taxon>Pseudomonadati</taxon>
        <taxon>Pseudomonadota</taxon>
        <taxon>Betaproteobacteria</taxon>
        <taxon>Burkholderiales</taxon>
        <taxon>Burkholderiaceae</taxon>
        <taxon>Burkholderia</taxon>
        <taxon>Burkholderia cepacia complex</taxon>
    </lineage>
</organism>
<dbReference type="OrthoDB" id="8964768at2"/>
<sequence>MQPETARRFDTEFAPRIAQAIAAFFAEHVLTDVVPYGGHGHPTRVQIRSAPHEHVSGFEHPLNLELTWDTDEIERLMEPDGPQRFEHYLAALPRKLGAWQGARDIDLASRTQADPLVRLGGLDFEG</sequence>
<comment type="caution">
    <text evidence="2">The sequence shown here is derived from an EMBL/GenBank/DDBJ whole genome shotgun (WGS) entry which is preliminary data.</text>
</comment>
<dbReference type="AlphaFoldDB" id="A0A071MHQ2"/>
<dbReference type="Pfam" id="PF18057">
    <property type="entry name" value="DUF5594"/>
    <property type="match status" value="1"/>
</dbReference>
<dbReference type="InterPro" id="IPR040953">
    <property type="entry name" value="DUF5594"/>
</dbReference>
<protein>
    <recommendedName>
        <fullName evidence="1">DUF5594 domain-containing protein</fullName>
    </recommendedName>
</protein>
<proteinExistence type="predicted"/>
<accession>A0A071MHQ2</accession>